<dbReference type="InterPro" id="IPR002514">
    <property type="entry name" value="Transposase_8"/>
</dbReference>
<dbReference type="InterPro" id="IPR050900">
    <property type="entry name" value="Transposase_IS3/IS150/IS904"/>
</dbReference>
<proteinExistence type="predicted"/>
<dbReference type="InterPro" id="IPR025948">
    <property type="entry name" value="HTH-like_dom"/>
</dbReference>
<dbReference type="NCBIfam" id="NF033516">
    <property type="entry name" value="transpos_IS3"/>
    <property type="match status" value="1"/>
</dbReference>
<dbReference type="Gene3D" id="1.10.10.60">
    <property type="entry name" value="Homeodomain-like"/>
    <property type="match status" value="1"/>
</dbReference>
<feature type="coiled-coil region" evidence="1">
    <location>
        <begin position="63"/>
        <end position="97"/>
    </location>
</feature>
<dbReference type="Proteomes" id="UP001596550">
    <property type="component" value="Unassembled WGS sequence"/>
</dbReference>
<dbReference type="Pfam" id="PF00665">
    <property type="entry name" value="rve"/>
    <property type="match status" value="1"/>
</dbReference>
<dbReference type="PANTHER" id="PTHR46889:SF4">
    <property type="entry name" value="TRANSPOSASE INSO FOR INSERTION SEQUENCE ELEMENT IS911B-RELATED"/>
    <property type="match status" value="1"/>
</dbReference>
<dbReference type="InterPro" id="IPR001584">
    <property type="entry name" value="Integrase_cat-core"/>
</dbReference>
<accession>A0ABW2M2D4</accession>
<feature type="domain" description="Integrase catalytic" evidence="2">
    <location>
        <begin position="221"/>
        <end position="384"/>
    </location>
</feature>
<dbReference type="Gene3D" id="3.30.420.10">
    <property type="entry name" value="Ribonuclease H-like superfamily/Ribonuclease H"/>
    <property type="match status" value="1"/>
</dbReference>
<evidence type="ECO:0000259" key="2">
    <source>
        <dbReference type="PROSITE" id="PS50994"/>
    </source>
</evidence>
<evidence type="ECO:0000256" key="1">
    <source>
        <dbReference type="SAM" id="Coils"/>
    </source>
</evidence>
<reference evidence="4" key="1">
    <citation type="journal article" date="2019" name="Int. J. Syst. Evol. Microbiol.">
        <title>The Global Catalogue of Microorganisms (GCM) 10K type strain sequencing project: providing services to taxonomists for standard genome sequencing and annotation.</title>
        <authorList>
            <consortium name="The Broad Institute Genomics Platform"/>
            <consortium name="The Broad Institute Genome Sequencing Center for Infectious Disease"/>
            <person name="Wu L."/>
            <person name="Ma J."/>
        </authorList>
    </citation>
    <scope>NUCLEOTIDE SEQUENCE [LARGE SCALE GENOMIC DNA]</scope>
    <source>
        <strain evidence="4">CCUG 54781</strain>
    </source>
</reference>
<dbReference type="InterPro" id="IPR009057">
    <property type="entry name" value="Homeodomain-like_sf"/>
</dbReference>
<evidence type="ECO:0000313" key="3">
    <source>
        <dbReference type="EMBL" id="MFC7349012.1"/>
    </source>
</evidence>
<dbReference type="PROSITE" id="PS50994">
    <property type="entry name" value="INTEGRASE"/>
    <property type="match status" value="1"/>
</dbReference>
<sequence>MKGERKIYDPAFKTKAVELSKERTNVSELARELGIAVTLLYKWRKEYEEFGERSFPGNGKLKLTPEQEKIHELEKKLKDAELERDIFKKSNRHLLQERSLKYKFIKNNESIFPIEKMCNVLKLCSSGYYKWKNRPCSKKLLLKEKIKQQITSIYFSSKQRYGSPRITSELNSLGYKISRVTVAKYMKELGLRSKLSKKFKVTTNSKHNYLVVENVLDRNFIAEKPAQVWVSDITYIQTKEGFLYLTTVIDLYDRKIIGWSLSNGMSTEETSLSAWKMAVKNRKIGESLIFHSDRGVQYASRKFANTLEFYGVTRSMSRRGNCWDNAVAESFFKSLKTELIYGNKLITKEKMELEIFEYIEIWYNKKRRHSALNYQTIEEFNNQNKIYQNVA</sequence>
<dbReference type="InterPro" id="IPR036397">
    <property type="entry name" value="RNaseH_sf"/>
</dbReference>
<keyword evidence="1" id="KW-0175">Coiled coil</keyword>
<dbReference type="SUPFAM" id="SSF53098">
    <property type="entry name" value="Ribonuclease H-like"/>
    <property type="match status" value="1"/>
</dbReference>
<dbReference type="InterPro" id="IPR012337">
    <property type="entry name" value="RNaseH-like_sf"/>
</dbReference>
<dbReference type="RefSeq" id="WP_248874265.1">
    <property type="nucleotide sequence ID" value="NZ_JBHTCR010000029.1"/>
</dbReference>
<dbReference type="Pfam" id="PF13276">
    <property type="entry name" value="HTH_21"/>
    <property type="match status" value="1"/>
</dbReference>
<dbReference type="SUPFAM" id="SSF46689">
    <property type="entry name" value="Homeodomain-like"/>
    <property type="match status" value="1"/>
</dbReference>
<keyword evidence="4" id="KW-1185">Reference proteome</keyword>
<organism evidence="3 4">
    <name type="scientific">Chryseobacterium zhengzhouense</name>
    <dbReference type="NCBI Taxonomy" id="1636086"/>
    <lineage>
        <taxon>Bacteria</taxon>
        <taxon>Pseudomonadati</taxon>
        <taxon>Bacteroidota</taxon>
        <taxon>Flavobacteriia</taxon>
        <taxon>Flavobacteriales</taxon>
        <taxon>Weeksellaceae</taxon>
        <taxon>Chryseobacterium group</taxon>
        <taxon>Chryseobacterium</taxon>
    </lineage>
</organism>
<dbReference type="EMBL" id="JBHTCR010000029">
    <property type="protein sequence ID" value="MFC7349012.1"/>
    <property type="molecule type" value="Genomic_DNA"/>
</dbReference>
<dbReference type="InterPro" id="IPR048020">
    <property type="entry name" value="Transpos_IS3"/>
</dbReference>
<evidence type="ECO:0000313" key="4">
    <source>
        <dbReference type="Proteomes" id="UP001596550"/>
    </source>
</evidence>
<dbReference type="Pfam" id="PF13333">
    <property type="entry name" value="rve_2"/>
    <property type="match status" value="1"/>
</dbReference>
<dbReference type="PANTHER" id="PTHR46889">
    <property type="entry name" value="TRANSPOSASE INSF FOR INSERTION SEQUENCE IS3B-RELATED"/>
    <property type="match status" value="1"/>
</dbReference>
<name>A0ABW2M2D4_9FLAO</name>
<protein>
    <submittedName>
        <fullName evidence="3">IS3 family transposase</fullName>
    </submittedName>
</protein>
<dbReference type="Pfam" id="PF01527">
    <property type="entry name" value="HTH_Tnp_1"/>
    <property type="match status" value="1"/>
</dbReference>
<comment type="caution">
    <text evidence="3">The sequence shown here is derived from an EMBL/GenBank/DDBJ whole genome shotgun (WGS) entry which is preliminary data.</text>
</comment>
<gene>
    <name evidence="3" type="ORF">ACFQO9_20055</name>
</gene>